<sequence>MGTGYTTIMYDAEAIDDALGDIAACQYDGVEIGVEKIRANGVEPVDRWLKEYDLELYLAMSEWIESEAAVQRMIDDMPTIADLGAEFVGILPPQRARYDTGTVEEWLSRITNAAVDAGVRPVVHHHGATAIEGPSEIRRYLEAIDDLELLFDTAHYYPYGDNYPDGDLTDGIERFADDIAYVHLKDVDPVKDFEANRDALSEADFHLDNVINYFRSFTDLGDGILEFDAFYEALTEAGYDGHYTIEIENEVDKPLIHAKENYDYWSSVEAANARSR</sequence>
<proteinExistence type="predicted"/>
<evidence type="ECO:0000313" key="2">
    <source>
        <dbReference type="EMBL" id="SFT01596.1"/>
    </source>
</evidence>
<dbReference type="EMBL" id="FOZS01000004">
    <property type="protein sequence ID" value="SFT01596.1"/>
    <property type="molecule type" value="Genomic_DNA"/>
</dbReference>
<dbReference type="SUPFAM" id="SSF51658">
    <property type="entry name" value="Xylose isomerase-like"/>
    <property type="match status" value="1"/>
</dbReference>
<protein>
    <submittedName>
        <fullName evidence="2">Inosose dehydratase</fullName>
    </submittedName>
</protein>
<gene>
    <name evidence="2" type="ORF">SAMN04488556_3929</name>
</gene>
<dbReference type="Pfam" id="PF01261">
    <property type="entry name" value="AP_endonuc_2"/>
    <property type="match status" value="1"/>
</dbReference>
<evidence type="ECO:0000259" key="1">
    <source>
        <dbReference type="Pfam" id="PF01261"/>
    </source>
</evidence>
<dbReference type="InterPro" id="IPR050312">
    <property type="entry name" value="IolE/XylAMocC-like"/>
</dbReference>
<dbReference type="OrthoDB" id="372143at2157"/>
<feature type="domain" description="Xylose isomerase-like TIM barrel" evidence="1">
    <location>
        <begin position="22"/>
        <end position="253"/>
    </location>
</feature>
<dbReference type="Proteomes" id="UP000199199">
    <property type="component" value="Unassembled WGS sequence"/>
</dbReference>
<dbReference type="PANTHER" id="PTHR12110">
    <property type="entry name" value="HYDROXYPYRUVATE ISOMERASE"/>
    <property type="match status" value="1"/>
</dbReference>
<organism evidence="2 3">
    <name type="scientific">Halostagnicola kamekurae</name>
    <dbReference type="NCBI Taxonomy" id="619731"/>
    <lineage>
        <taxon>Archaea</taxon>
        <taxon>Methanobacteriati</taxon>
        <taxon>Methanobacteriota</taxon>
        <taxon>Stenosarchaea group</taxon>
        <taxon>Halobacteria</taxon>
        <taxon>Halobacteriales</taxon>
        <taxon>Natrialbaceae</taxon>
        <taxon>Halostagnicola</taxon>
    </lineage>
</organism>
<dbReference type="AlphaFoldDB" id="A0A1I6UJE8"/>
<dbReference type="InterPro" id="IPR013022">
    <property type="entry name" value="Xyl_isomerase-like_TIM-brl"/>
</dbReference>
<evidence type="ECO:0000313" key="3">
    <source>
        <dbReference type="Proteomes" id="UP000199199"/>
    </source>
</evidence>
<name>A0A1I6UJE8_9EURY</name>
<dbReference type="RefSeq" id="WP_092907172.1">
    <property type="nucleotide sequence ID" value="NZ_FOZS01000004.1"/>
</dbReference>
<accession>A0A1I6UJE8</accession>
<reference evidence="3" key="1">
    <citation type="submission" date="2016-10" db="EMBL/GenBank/DDBJ databases">
        <authorList>
            <person name="Varghese N."/>
            <person name="Submissions S."/>
        </authorList>
    </citation>
    <scope>NUCLEOTIDE SEQUENCE [LARGE SCALE GENOMIC DNA]</scope>
    <source>
        <strain evidence="3">DSM 22427</strain>
    </source>
</reference>
<dbReference type="Gene3D" id="3.20.20.150">
    <property type="entry name" value="Divalent-metal-dependent TIM barrel enzymes"/>
    <property type="match status" value="1"/>
</dbReference>
<dbReference type="InterPro" id="IPR036237">
    <property type="entry name" value="Xyl_isomerase-like_sf"/>
</dbReference>
<dbReference type="PANTHER" id="PTHR12110:SF41">
    <property type="entry name" value="INOSOSE DEHYDRATASE"/>
    <property type="match status" value="1"/>
</dbReference>
<keyword evidence="3" id="KW-1185">Reference proteome</keyword>